<protein>
    <submittedName>
        <fullName evidence="1">Uncharacterized protein</fullName>
    </submittedName>
</protein>
<evidence type="ECO:0000313" key="2">
    <source>
        <dbReference type="Proteomes" id="UP000805649"/>
    </source>
</evidence>
<reference evidence="1 2" key="1">
    <citation type="journal article" date="2020" name="Phytopathology">
        <title>Genome Sequence Resources of Colletotrichum truncatum, C. plurivorum, C. musicola, and C. sojae: Four Species Pathogenic to Soybean (Glycine max).</title>
        <authorList>
            <person name="Rogerio F."/>
            <person name="Boufleur T.R."/>
            <person name="Ciampi-Guillardi M."/>
            <person name="Sukno S.A."/>
            <person name="Thon M.R."/>
            <person name="Massola Junior N.S."/>
            <person name="Baroncelli R."/>
        </authorList>
    </citation>
    <scope>NUCLEOTIDE SEQUENCE [LARGE SCALE GENOMIC DNA]</scope>
    <source>
        <strain evidence="1 2">CMES1059</strain>
    </source>
</reference>
<organism evidence="1 2">
    <name type="scientific">Colletotrichum truncatum</name>
    <name type="common">Anthracnose fungus</name>
    <name type="synonym">Colletotrichum capsici</name>
    <dbReference type="NCBI Taxonomy" id="5467"/>
    <lineage>
        <taxon>Eukaryota</taxon>
        <taxon>Fungi</taxon>
        <taxon>Dikarya</taxon>
        <taxon>Ascomycota</taxon>
        <taxon>Pezizomycotina</taxon>
        <taxon>Sordariomycetes</taxon>
        <taxon>Hypocreomycetidae</taxon>
        <taxon>Glomerellales</taxon>
        <taxon>Glomerellaceae</taxon>
        <taxon>Colletotrichum</taxon>
        <taxon>Colletotrichum truncatum species complex</taxon>
    </lineage>
</organism>
<evidence type="ECO:0000313" key="1">
    <source>
        <dbReference type="EMBL" id="KAL0939905.1"/>
    </source>
</evidence>
<sequence>MGYFKMAKATRTEPSEKGFRAYWDWFKRSETKKGHSLDDVPSPYDLEEVDDVGFDIWSQHLVSIIQSRPSLESFLNTTRVSRV</sequence>
<accession>A0ACC3Z765</accession>
<comment type="caution">
    <text evidence="1">The sequence shown here is derived from an EMBL/GenBank/DDBJ whole genome shotgun (WGS) entry which is preliminary data.</text>
</comment>
<gene>
    <name evidence="1" type="ORF">CTRU02_206515</name>
</gene>
<dbReference type="Proteomes" id="UP000805649">
    <property type="component" value="Unassembled WGS sequence"/>
</dbReference>
<proteinExistence type="predicted"/>
<name>A0ACC3Z765_COLTU</name>
<dbReference type="EMBL" id="VUJX02000003">
    <property type="protein sequence ID" value="KAL0939905.1"/>
    <property type="molecule type" value="Genomic_DNA"/>
</dbReference>
<keyword evidence="2" id="KW-1185">Reference proteome</keyword>